<dbReference type="GO" id="GO:0005886">
    <property type="term" value="C:plasma membrane"/>
    <property type="evidence" value="ECO:0007669"/>
    <property type="project" value="TreeGrafter"/>
</dbReference>
<dbReference type="CDD" id="cd11485">
    <property type="entry name" value="SLC-NCS1sbd_YbbW-like"/>
    <property type="match status" value="1"/>
</dbReference>
<evidence type="ECO:0000256" key="4">
    <source>
        <dbReference type="ARBA" id="ARBA00022989"/>
    </source>
</evidence>
<dbReference type="PANTHER" id="PTHR30618:SF0">
    <property type="entry name" value="PURINE-URACIL PERMEASE NCS1"/>
    <property type="match status" value="1"/>
</dbReference>
<dbReference type="GO" id="GO:0015205">
    <property type="term" value="F:nucleobase transmembrane transporter activity"/>
    <property type="evidence" value="ECO:0007669"/>
    <property type="project" value="TreeGrafter"/>
</dbReference>
<evidence type="ECO:0000256" key="3">
    <source>
        <dbReference type="ARBA" id="ARBA00022692"/>
    </source>
</evidence>
<feature type="transmembrane region" description="Helical" evidence="6">
    <location>
        <begin position="244"/>
        <end position="263"/>
    </location>
</feature>
<feature type="transmembrane region" description="Helical" evidence="6">
    <location>
        <begin position="437"/>
        <end position="460"/>
    </location>
</feature>
<sequence>MTLNKSFDDYWSYPRRRELSRFNREELKAAGFSEDVLPTREEERKWNIGNFASIWMGAVHNIPNYIAIGGLFALGLSVGQVFAAIMVASLIIAAMLVLNGHAGSKYGLPFAMLLRLSFGTKGAMIPGVLRGVIAAIMWFGFQTYAGSQALSILIGKLWPSYLTMGGDWSLLGLSLPALLSFLIFWLLNVALIYGGMGFLGKFSNILSPLVYIVFGGMAIWAINLAGGIGPILAYTGSGVAGNKMIIFIAAVTAVIAAWATLFVNVSDFTRMAKSTKDQAIGQTIGIVVAFLLFAVASISIIVGSEIAFGTPIWNVLDVVARFDSTFAIGISVLTLCLTTLSVNVTGNIVPAGYQLASLFPKKITFKSGALIAAFIGILVMPWKLMENATSIFTFLNIVGGILAPVTGIMLAQYFIISKTNIDLNELYAPKGKYNYKNGFNIIAIITMIIAGILCLGGNFLPLLKPLYDMSWFVGIISAFIIYTLIEWQNSKGTLLEKKPKLHEENS</sequence>
<evidence type="ECO:0000256" key="6">
    <source>
        <dbReference type="SAM" id="Phobius"/>
    </source>
</evidence>
<feature type="transmembrane region" description="Helical" evidence="6">
    <location>
        <begin position="168"/>
        <end position="193"/>
    </location>
</feature>
<feature type="transmembrane region" description="Helical" evidence="6">
    <location>
        <begin position="466"/>
        <end position="485"/>
    </location>
</feature>
<feature type="transmembrane region" description="Helical" evidence="6">
    <location>
        <begin position="326"/>
        <end position="351"/>
    </location>
</feature>
<feature type="transmembrane region" description="Helical" evidence="6">
    <location>
        <begin position="118"/>
        <end position="141"/>
    </location>
</feature>
<feature type="transmembrane region" description="Helical" evidence="6">
    <location>
        <begin position="205"/>
        <end position="232"/>
    </location>
</feature>
<keyword evidence="3 6" id="KW-0812">Transmembrane</keyword>
<keyword evidence="8" id="KW-1185">Reference proteome</keyword>
<dbReference type="AlphaFoldDB" id="A0A3D8GUW9"/>
<feature type="transmembrane region" description="Helical" evidence="6">
    <location>
        <begin position="363"/>
        <end position="382"/>
    </location>
</feature>
<organism evidence="7 8">
    <name type="scientific">Neobacillus piezotolerans</name>
    <dbReference type="NCBI Taxonomy" id="2259171"/>
    <lineage>
        <taxon>Bacteria</taxon>
        <taxon>Bacillati</taxon>
        <taxon>Bacillota</taxon>
        <taxon>Bacilli</taxon>
        <taxon>Bacillales</taxon>
        <taxon>Bacillaceae</taxon>
        <taxon>Neobacillus</taxon>
    </lineage>
</organism>
<accession>A0A3D8GUW9</accession>
<evidence type="ECO:0000256" key="5">
    <source>
        <dbReference type="ARBA" id="ARBA00023136"/>
    </source>
</evidence>
<protein>
    <submittedName>
        <fullName evidence="7">Allantoin permease</fullName>
    </submittedName>
</protein>
<feature type="transmembrane region" description="Helical" evidence="6">
    <location>
        <begin position="394"/>
        <end position="416"/>
    </location>
</feature>
<dbReference type="InterPro" id="IPR045225">
    <property type="entry name" value="Uracil/uridine/allantoin_perm"/>
</dbReference>
<keyword evidence="4 6" id="KW-1133">Transmembrane helix</keyword>
<dbReference type="PANTHER" id="PTHR30618">
    <property type="entry name" value="NCS1 FAMILY PURINE/PYRIMIDINE TRANSPORTER"/>
    <property type="match status" value="1"/>
</dbReference>
<dbReference type="NCBIfam" id="TIGR00800">
    <property type="entry name" value="ncs1"/>
    <property type="match status" value="1"/>
</dbReference>
<evidence type="ECO:0000313" key="8">
    <source>
        <dbReference type="Proteomes" id="UP000257144"/>
    </source>
</evidence>
<evidence type="ECO:0000256" key="2">
    <source>
        <dbReference type="ARBA" id="ARBA00008974"/>
    </source>
</evidence>
<name>A0A3D8GUW9_9BACI</name>
<dbReference type="NCBIfam" id="NF008476">
    <property type="entry name" value="PRK11375.1"/>
    <property type="match status" value="1"/>
</dbReference>
<dbReference type="InterPro" id="IPR012681">
    <property type="entry name" value="NCS1"/>
</dbReference>
<proteinExistence type="inferred from homology"/>
<keyword evidence="5 6" id="KW-0472">Membrane</keyword>
<feature type="transmembrane region" description="Helical" evidence="6">
    <location>
        <begin position="284"/>
        <end position="306"/>
    </location>
</feature>
<evidence type="ECO:0000313" key="7">
    <source>
        <dbReference type="EMBL" id="RDU38217.1"/>
    </source>
</evidence>
<reference evidence="7 8" key="1">
    <citation type="submission" date="2018-07" db="EMBL/GenBank/DDBJ databases">
        <title>Bacillus sp. YLB-04 draft genome sequence.</title>
        <authorList>
            <person name="Yu L."/>
            <person name="Tang X."/>
        </authorList>
    </citation>
    <scope>NUCLEOTIDE SEQUENCE [LARGE SCALE GENOMIC DNA]</scope>
    <source>
        <strain evidence="7 8">YLB-04</strain>
    </source>
</reference>
<comment type="caution">
    <text evidence="7">The sequence shown here is derived from an EMBL/GenBank/DDBJ whole genome shotgun (WGS) entry which is preliminary data.</text>
</comment>
<feature type="transmembrane region" description="Helical" evidence="6">
    <location>
        <begin position="65"/>
        <end position="98"/>
    </location>
</feature>
<comment type="subcellular location">
    <subcellularLocation>
        <location evidence="1">Membrane</location>
        <topology evidence="1">Multi-pass membrane protein</topology>
    </subcellularLocation>
</comment>
<dbReference type="Proteomes" id="UP000257144">
    <property type="component" value="Unassembled WGS sequence"/>
</dbReference>
<dbReference type="EMBL" id="QNQT01000001">
    <property type="protein sequence ID" value="RDU38217.1"/>
    <property type="molecule type" value="Genomic_DNA"/>
</dbReference>
<gene>
    <name evidence="7" type="ORF">DRW41_01205</name>
</gene>
<comment type="similarity">
    <text evidence="2">Belongs to the purine-cytosine permease (2.A.39) family.</text>
</comment>
<dbReference type="Pfam" id="PF02133">
    <property type="entry name" value="Transp_cyt_pur"/>
    <property type="match status" value="1"/>
</dbReference>
<dbReference type="InterPro" id="IPR001248">
    <property type="entry name" value="Pur-cyt_permease"/>
</dbReference>
<dbReference type="OrthoDB" id="9780088at2"/>
<dbReference type="Gene3D" id="1.10.4160.10">
    <property type="entry name" value="Hydantoin permease"/>
    <property type="match status" value="1"/>
</dbReference>
<evidence type="ECO:0000256" key="1">
    <source>
        <dbReference type="ARBA" id="ARBA00004141"/>
    </source>
</evidence>